<feature type="domain" description="Nudix hydrolase" evidence="3">
    <location>
        <begin position="66"/>
        <end position="194"/>
    </location>
</feature>
<evidence type="ECO:0000313" key="5">
    <source>
        <dbReference type="Proteomes" id="UP000239366"/>
    </source>
</evidence>
<keyword evidence="1 2" id="KW-0378">Hydrolase</keyword>
<dbReference type="InterPro" id="IPR020476">
    <property type="entry name" value="Nudix_hydrolase"/>
</dbReference>
<sequence>MYKVFVNEMPLVLTDNPAFSGQNPPSVKGPKKLLKLIDRLYRHKMDCGVLYGSPDALLEELKKTIRVVQAAGGLVSNSEGKLLFIKRNDLWDLPKGKLESKETIEECAFREVVEETGIKQLKMGPYTKTTYHIFRRSGEYRLKEVFWYHMTSDYKGPFEPQHKEGITAVRWMGSKKLQKVQDKTYQNIRLLIIDYLAERSTKV</sequence>
<dbReference type="GO" id="GO:0016787">
    <property type="term" value="F:hydrolase activity"/>
    <property type="evidence" value="ECO:0007669"/>
    <property type="project" value="UniProtKB-KW"/>
</dbReference>
<protein>
    <recommendedName>
        <fullName evidence="3">Nudix hydrolase domain-containing protein</fullName>
    </recommendedName>
</protein>
<organism evidence="4 5">
    <name type="scientific">Aureicoccus marinus</name>
    <dbReference type="NCBI Taxonomy" id="754435"/>
    <lineage>
        <taxon>Bacteria</taxon>
        <taxon>Pseudomonadati</taxon>
        <taxon>Bacteroidota</taxon>
        <taxon>Flavobacteriia</taxon>
        <taxon>Flavobacteriales</taxon>
        <taxon>Flavobacteriaceae</taxon>
        <taxon>Aureicoccus</taxon>
    </lineage>
</organism>
<dbReference type="OrthoDB" id="9816289at2"/>
<dbReference type="EMBL" id="MQVX01000001">
    <property type="protein sequence ID" value="PQJ16814.1"/>
    <property type="molecule type" value="Genomic_DNA"/>
</dbReference>
<dbReference type="PROSITE" id="PS51462">
    <property type="entry name" value="NUDIX"/>
    <property type="match status" value="1"/>
</dbReference>
<dbReference type="RefSeq" id="WP_146106238.1">
    <property type="nucleotide sequence ID" value="NZ_MQVX01000001.1"/>
</dbReference>
<dbReference type="AlphaFoldDB" id="A0A2S7TAZ5"/>
<evidence type="ECO:0000256" key="2">
    <source>
        <dbReference type="RuleBase" id="RU003476"/>
    </source>
</evidence>
<comment type="similarity">
    <text evidence="2">Belongs to the Nudix hydrolase family.</text>
</comment>
<proteinExistence type="inferred from homology"/>
<dbReference type="PANTHER" id="PTHR43736">
    <property type="entry name" value="ADP-RIBOSE PYROPHOSPHATASE"/>
    <property type="match status" value="1"/>
</dbReference>
<evidence type="ECO:0000256" key="1">
    <source>
        <dbReference type="ARBA" id="ARBA00022801"/>
    </source>
</evidence>
<evidence type="ECO:0000259" key="3">
    <source>
        <dbReference type="PROSITE" id="PS51462"/>
    </source>
</evidence>
<dbReference type="PRINTS" id="PR00502">
    <property type="entry name" value="NUDIXFAMILY"/>
</dbReference>
<dbReference type="Proteomes" id="UP000239366">
    <property type="component" value="Unassembled WGS sequence"/>
</dbReference>
<evidence type="ECO:0000313" key="4">
    <source>
        <dbReference type="EMBL" id="PQJ16814.1"/>
    </source>
</evidence>
<dbReference type="PANTHER" id="PTHR43736:SF1">
    <property type="entry name" value="DIHYDRONEOPTERIN TRIPHOSPHATE DIPHOSPHATASE"/>
    <property type="match status" value="1"/>
</dbReference>
<reference evidence="5" key="1">
    <citation type="submission" date="2016-11" db="EMBL/GenBank/DDBJ databases">
        <title>Trade-off between light-utilization and light-protection in marine flavobacteria.</title>
        <authorList>
            <person name="Kumagai Y."/>
            <person name="Yoshizawa S."/>
            <person name="Kogure K."/>
        </authorList>
    </citation>
    <scope>NUCLEOTIDE SEQUENCE [LARGE SCALE GENOMIC DNA]</scope>
    <source>
        <strain evidence="5">SG-18</strain>
    </source>
</reference>
<accession>A0A2S7TAZ5</accession>
<comment type="caution">
    <text evidence="4">The sequence shown here is derived from an EMBL/GenBank/DDBJ whole genome shotgun (WGS) entry which is preliminary data.</text>
</comment>
<dbReference type="PROSITE" id="PS00893">
    <property type="entry name" value="NUDIX_BOX"/>
    <property type="match status" value="1"/>
</dbReference>
<dbReference type="Pfam" id="PF00293">
    <property type="entry name" value="NUDIX"/>
    <property type="match status" value="1"/>
</dbReference>
<dbReference type="SUPFAM" id="SSF55811">
    <property type="entry name" value="Nudix"/>
    <property type="match status" value="1"/>
</dbReference>
<dbReference type="InterPro" id="IPR000086">
    <property type="entry name" value="NUDIX_hydrolase_dom"/>
</dbReference>
<dbReference type="CDD" id="cd03673">
    <property type="entry name" value="NUDIX_Ap6A_hydrolase"/>
    <property type="match status" value="1"/>
</dbReference>
<dbReference type="InterPro" id="IPR020084">
    <property type="entry name" value="NUDIX_hydrolase_CS"/>
</dbReference>
<dbReference type="InterPro" id="IPR015797">
    <property type="entry name" value="NUDIX_hydrolase-like_dom_sf"/>
</dbReference>
<name>A0A2S7TAZ5_9FLAO</name>
<dbReference type="Gene3D" id="3.90.79.10">
    <property type="entry name" value="Nucleoside Triphosphate Pyrophosphohydrolase"/>
    <property type="match status" value="1"/>
</dbReference>
<keyword evidence="5" id="KW-1185">Reference proteome</keyword>
<gene>
    <name evidence="4" type="ORF">BST99_07495</name>
</gene>